<feature type="domain" description="SH3" evidence="8">
    <location>
        <begin position="158"/>
        <end position="219"/>
    </location>
</feature>
<evidence type="ECO:0000259" key="9">
    <source>
        <dbReference type="PROSITE" id="PS50003"/>
    </source>
</evidence>
<gene>
    <name evidence="10" type="ORF">NP493_460g04040</name>
</gene>
<feature type="compositionally biased region" description="Acidic residues" evidence="7">
    <location>
        <begin position="106"/>
        <end position="116"/>
    </location>
</feature>
<dbReference type="PROSITE" id="PS50002">
    <property type="entry name" value="SH3"/>
    <property type="match status" value="1"/>
</dbReference>
<evidence type="ECO:0000256" key="2">
    <source>
        <dbReference type="ARBA" id="ARBA00005864"/>
    </source>
</evidence>
<accession>A0AAD9NUN3</accession>
<feature type="compositionally biased region" description="Polar residues" evidence="7">
    <location>
        <begin position="118"/>
        <end position="140"/>
    </location>
</feature>
<dbReference type="SMART" id="SM00326">
    <property type="entry name" value="SH3"/>
    <property type="match status" value="1"/>
</dbReference>
<sequence>MSGPDKEVYVFSVTTEEDRTSWVSAINKAAIKPVTVREEIEEVTYSTADGLGEDDTEDTSYENNADEGGEIYDEAASLPVTGKTVQDPRCVSEVIYDDAASHAVDEREEETYEDTETIAQLQPDENSGTSKTSVRSSNSLDGYARAPVIPPKHFEELPYESMYYGMWDCAADTETELSFKHGDMMQVVGHEYESYNWLTCLLNGKIGLVPKDYLAPAYTRA</sequence>
<dbReference type="GO" id="GO:0005886">
    <property type="term" value="C:plasma membrane"/>
    <property type="evidence" value="ECO:0007669"/>
    <property type="project" value="TreeGrafter"/>
</dbReference>
<organism evidence="10 11">
    <name type="scientific">Ridgeia piscesae</name>
    <name type="common">Tubeworm</name>
    <dbReference type="NCBI Taxonomy" id="27915"/>
    <lineage>
        <taxon>Eukaryota</taxon>
        <taxon>Metazoa</taxon>
        <taxon>Spiralia</taxon>
        <taxon>Lophotrochozoa</taxon>
        <taxon>Annelida</taxon>
        <taxon>Polychaeta</taxon>
        <taxon>Sedentaria</taxon>
        <taxon>Canalipalpata</taxon>
        <taxon>Sabellida</taxon>
        <taxon>Siboglinidae</taxon>
        <taxon>Ridgeia</taxon>
    </lineage>
</organism>
<dbReference type="AlphaFoldDB" id="A0AAD9NUN3"/>
<dbReference type="InterPro" id="IPR036028">
    <property type="entry name" value="SH3-like_dom_sf"/>
</dbReference>
<dbReference type="PANTHER" id="PTHR15129:SF0">
    <property type="entry name" value="SH3 DOMAIN-CONTAINING PROTEIN"/>
    <property type="match status" value="1"/>
</dbReference>
<dbReference type="PANTHER" id="PTHR15129">
    <property type="entry name" value="SRC-ASSOCIATED ADAPTOR PROTEIN"/>
    <property type="match status" value="1"/>
</dbReference>
<dbReference type="Gene3D" id="2.30.30.40">
    <property type="entry name" value="SH3 Domains"/>
    <property type="match status" value="1"/>
</dbReference>
<keyword evidence="5" id="KW-0597">Phosphoprotein</keyword>
<comment type="subcellular location">
    <subcellularLocation>
        <location evidence="1">Cytoplasm</location>
    </subcellularLocation>
</comment>
<feature type="domain" description="PH" evidence="9">
    <location>
        <begin position="1"/>
        <end position="31"/>
    </location>
</feature>
<feature type="compositionally biased region" description="Acidic residues" evidence="7">
    <location>
        <begin position="51"/>
        <end position="66"/>
    </location>
</feature>
<dbReference type="EMBL" id="JAODUO010000460">
    <property type="protein sequence ID" value="KAK2180054.1"/>
    <property type="molecule type" value="Genomic_DNA"/>
</dbReference>
<dbReference type="InterPro" id="IPR001452">
    <property type="entry name" value="SH3_domain"/>
</dbReference>
<dbReference type="Pfam" id="PF00018">
    <property type="entry name" value="SH3_1"/>
    <property type="match status" value="1"/>
</dbReference>
<dbReference type="InterPro" id="IPR037781">
    <property type="entry name" value="SKAP_fam"/>
</dbReference>
<protein>
    <submittedName>
        <fullName evidence="10">Uncharacterized protein</fullName>
    </submittedName>
</protein>
<name>A0AAD9NUN3_RIDPI</name>
<evidence type="ECO:0000256" key="4">
    <source>
        <dbReference type="ARBA" id="ARBA00022490"/>
    </source>
</evidence>
<evidence type="ECO:0000256" key="3">
    <source>
        <dbReference type="ARBA" id="ARBA00022443"/>
    </source>
</evidence>
<evidence type="ECO:0000256" key="6">
    <source>
        <dbReference type="PROSITE-ProRule" id="PRU00192"/>
    </source>
</evidence>
<comment type="similarity">
    <text evidence="2">Belongs to the SKAP family.</text>
</comment>
<feature type="region of interest" description="Disordered" evidence="7">
    <location>
        <begin position="99"/>
        <end position="142"/>
    </location>
</feature>
<evidence type="ECO:0000313" key="10">
    <source>
        <dbReference type="EMBL" id="KAK2180054.1"/>
    </source>
</evidence>
<dbReference type="InterPro" id="IPR001849">
    <property type="entry name" value="PH_domain"/>
</dbReference>
<keyword evidence="4" id="KW-0963">Cytoplasm</keyword>
<dbReference type="GO" id="GO:0005737">
    <property type="term" value="C:cytoplasm"/>
    <property type="evidence" value="ECO:0007669"/>
    <property type="project" value="UniProtKB-SubCell"/>
</dbReference>
<keyword evidence="3 6" id="KW-0728">SH3 domain</keyword>
<dbReference type="PROSITE" id="PS50003">
    <property type="entry name" value="PH_DOMAIN"/>
    <property type="match status" value="1"/>
</dbReference>
<keyword evidence="11" id="KW-1185">Reference proteome</keyword>
<evidence type="ECO:0000256" key="5">
    <source>
        <dbReference type="ARBA" id="ARBA00022553"/>
    </source>
</evidence>
<dbReference type="Proteomes" id="UP001209878">
    <property type="component" value="Unassembled WGS sequence"/>
</dbReference>
<evidence type="ECO:0000256" key="1">
    <source>
        <dbReference type="ARBA" id="ARBA00004496"/>
    </source>
</evidence>
<evidence type="ECO:0000313" key="11">
    <source>
        <dbReference type="Proteomes" id="UP001209878"/>
    </source>
</evidence>
<proteinExistence type="inferred from homology"/>
<evidence type="ECO:0000256" key="7">
    <source>
        <dbReference type="SAM" id="MobiDB-lite"/>
    </source>
</evidence>
<feature type="region of interest" description="Disordered" evidence="7">
    <location>
        <begin position="45"/>
        <end position="66"/>
    </location>
</feature>
<reference evidence="10" key="1">
    <citation type="journal article" date="2023" name="Mol. Biol. Evol.">
        <title>Third-Generation Sequencing Reveals the Adaptive Role of the Epigenome in Three Deep-Sea Polychaetes.</title>
        <authorList>
            <person name="Perez M."/>
            <person name="Aroh O."/>
            <person name="Sun Y."/>
            <person name="Lan Y."/>
            <person name="Juniper S.K."/>
            <person name="Young C.R."/>
            <person name="Angers B."/>
            <person name="Qian P.Y."/>
        </authorList>
    </citation>
    <scope>NUCLEOTIDE SEQUENCE</scope>
    <source>
        <strain evidence="10">R07B-5</strain>
    </source>
</reference>
<evidence type="ECO:0000259" key="8">
    <source>
        <dbReference type="PROSITE" id="PS50002"/>
    </source>
</evidence>
<comment type="caution">
    <text evidence="10">The sequence shown here is derived from an EMBL/GenBank/DDBJ whole genome shotgun (WGS) entry which is preliminary data.</text>
</comment>
<dbReference type="SUPFAM" id="SSF50044">
    <property type="entry name" value="SH3-domain"/>
    <property type="match status" value="1"/>
</dbReference>